<dbReference type="PROSITE" id="PS00497">
    <property type="entry name" value="TYROSINASE_1"/>
    <property type="match status" value="1"/>
</dbReference>
<name>A0A4S4KLS8_9APHY</name>
<sequence length="438" mass="49244">MIKIQTPGYKPVAASWQEMGGIHGVPYTNWSGDPNGPDTPVDDSAWEGYCYHSSALFPQWHRVVMLLVEQSVTNEARAIVGEIEKDTKIDSIEKTKWRNAGSKLRFPYWDWSDKKVEKTGFPKIFIAATVDVIDPHKPTSTMALSNPLMCYIFEPIPAGAPDQSPVYFSQWVRTYRWATRSALTNDVDGPRPITAPISVIRSKLARVFSFPAEAPEELQPTYWEYFSDASKTLPNAHLAATLSSLEEPHNKIHLDIGGTGNMSYLEMAEDQYGTYQEKAGAIISEDSCLPPFRKDSEHYWVAKDVRGLQPGQGLDKYYTYPPLTLPVKGGKSVTIDVMKSSTADERIEYIAALREYYKDDPVPLRDGSGVKAKPRFFYPDLDPDTGYKIISGYRDFVVVGSLSQYAFRGSHRLELFLDESFVGDVSVFSRLNPEQCEA</sequence>
<accession>A0A4S4KLS8</accession>
<dbReference type="SUPFAM" id="SSF48056">
    <property type="entry name" value="Di-copper centre-containing domain"/>
    <property type="match status" value="1"/>
</dbReference>
<evidence type="ECO:0000313" key="2">
    <source>
        <dbReference type="EMBL" id="THG97639.1"/>
    </source>
</evidence>
<dbReference type="Pfam" id="PF00264">
    <property type="entry name" value="Tyrosinase"/>
    <property type="match status" value="1"/>
</dbReference>
<dbReference type="AlphaFoldDB" id="A0A4S4KLS8"/>
<dbReference type="Gene3D" id="1.10.1280.10">
    <property type="entry name" value="Di-copper center containing domain from catechol oxidase"/>
    <property type="match status" value="1"/>
</dbReference>
<dbReference type="GO" id="GO:0016491">
    <property type="term" value="F:oxidoreductase activity"/>
    <property type="evidence" value="ECO:0007669"/>
    <property type="project" value="InterPro"/>
</dbReference>
<gene>
    <name evidence="2" type="ORF">EW026_g4394</name>
</gene>
<protein>
    <recommendedName>
        <fullName evidence="1">Tyrosinase copper-binding domain-containing protein</fullName>
    </recommendedName>
</protein>
<evidence type="ECO:0000259" key="1">
    <source>
        <dbReference type="PROSITE" id="PS00497"/>
    </source>
</evidence>
<feature type="domain" description="Tyrosinase copper-binding" evidence="1">
    <location>
        <begin position="52"/>
        <end position="69"/>
    </location>
</feature>
<comment type="caution">
    <text evidence="2">The sequence shown here is derived from an EMBL/GenBank/DDBJ whole genome shotgun (WGS) entry which is preliminary data.</text>
</comment>
<organism evidence="2 3">
    <name type="scientific">Hermanssonia centrifuga</name>
    <dbReference type="NCBI Taxonomy" id="98765"/>
    <lineage>
        <taxon>Eukaryota</taxon>
        <taxon>Fungi</taxon>
        <taxon>Dikarya</taxon>
        <taxon>Basidiomycota</taxon>
        <taxon>Agaricomycotina</taxon>
        <taxon>Agaricomycetes</taxon>
        <taxon>Polyporales</taxon>
        <taxon>Meruliaceae</taxon>
        <taxon>Hermanssonia</taxon>
    </lineage>
</organism>
<evidence type="ECO:0000313" key="3">
    <source>
        <dbReference type="Proteomes" id="UP000309038"/>
    </source>
</evidence>
<dbReference type="InterPro" id="IPR008922">
    <property type="entry name" value="Di-copper_centre_dom_sf"/>
</dbReference>
<dbReference type="Proteomes" id="UP000309038">
    <property type="component" value="Unassembled WGS sequence"/>
</dbReference>
<keyword evidence="3" id="KW-1185">Reference proteome</keyword>
<reference evidence="2 3" key="1">
    <citation type="submission" date="2019-02" db="EMBL/GenBank/DDBJ databases">
        <title>Genome sequencing of the rare red list fungi Phlebia centrifuga.</title>
        <authorList>
            <person name="Buettner E."/>
            <person name="Kellner H."/>
        </authorList>
    </citation>
    <scope>NUCLEOTIDE SEQUENCE [LARGE SCALE GENOMIC DNA]</scope>
    <source>
        <strain evidence="2 3">DSM 108282</strain>
    </source>
</reference>
<feature type="non-terminal residue" evidence="2">
    <location>
        <position position="438"/>
    </location>
</feature>
<dbReference type="InterPro" id="IPR002227">
    <property type="entry name" value="Tyrosinase_Cu-bd"/>
</dbReference>
<dbReference type="EMBL" id="SGPJ01000157">
    <property type="protein sequence ID" value="THG97639.1"/>
    <property type="molecule type" value="Genomic_DNA"/>
</dbReference>
<proteinExistence type="predicted"/>